<name>A0A3P6ATX8_BRAOL</name>
<proteinExistence type="predicted"/>
<reference evidence="1" key="1">
    <citation type="submission" date="2018-11" db="EMBL/GenBank/DDBJ databases">
        <authorList>
            <consortium name="Genoscope - CEA"/>
            <person name="William W."/>
        </authorList>
    </citation>
    <scope>NUCLEOTIDE SEQUENCE</scope>
</reference>
<sequence length="100" mass="11957">MKNRVILSHRRREDKRINIITRRLKKPWKESLLRLRQQRRMRIRNPTPPSMAVVLIRSIHLMKIRKSSCIEDGKSCLLSLVMKHLRRLGSLGHYQTFSST</sequence>
<gene>
    <name evidence="1" type="ORF">BOLC3T19517H</name>
</gene>
<organism evidence="1">
    <name type="scientific">Brassica oleracea</name>
    <name type="common">Wild cabbage</name>
    <dbReference type="NCBI Taxonomy" id="3712"/>
    <lineage>
        <taxon>Eukaryota</taxon>
        <taxon>Viridiplantae</taxon>
        <taxon>Streptophyta</taxon>
        <taxon>Embryophyta</taxon>
        <taxon>Tracheophyta</taxon>
        <taxon>Spermatophyta</taxon>
        <taxon>Magnoliopsida</taxon>
        <taxon>eudicotyledons</taxon>
        <taxon>Gunneridae</taxon>
        <taxon>Pentapetalae</taxon>
        <taxon>rosids</taxon>
        <taxon>malvids</taxon>
        <taxon>Brassicales</taxon>
        <taxon>Brassicaceae</taxon>
        <taxon>Brassiceae</taxon>
        <taxon>Brassica</taxon>
    </lineage>
</organism>
<protein>
    <submittedName>
        <fullName evidence="1">Uncharacterized protein</fullName>
    </submittedName>
</protein>
<evidence type="ECO:0000313" key="1">
    <source>
        <dbReference type="EMBL" id="VDC97396.1"/>
    </source>
</evidence>
<dbReference type="EMBL" id="LR031872">
    <property type="protein sequence ID" value="VDC97396.1"/>
    <property type="molecule type" value="Genomic_DNA"/>
</dbReference>
<dbReference type="AlphaFoldDB" id="A0A3P6ATX8"/>
<accession>A0A3P6ATX8</accession>